<dbReference type="GeneID" id="23679212"/>
<evidence type="ECO:0000313" key="2">
    <source>
        <dbReference type="Proteomes" id="UP000030228"/>
    </source>
</evidence>
<reference evidence="1 2" key="1">
    <citation type="journal article" date="2015" name="PLoS ONE">
        <title>Investigation of a Large Collection of Pseudomonas aeruginosa Bacteriophages Collected from a Single Environmental Source in Abidjan, Cote d'Ivoire.</title>
        <authorList>
            <person name="Essoh C."/>
            <person name="Latino L."/>
            <person name="Midoux C."/>
            <person name="Blouin Y."/>
            <person name="Loukou G."/>
            <person name="Nguetta S.P."/>
            <person name="Lathro S."/>
            <person name="Cablanmian A."/>
            <person name="Kouassi A.K."/>
            <person name="Vergnaud G."/>
            <person name="Pourcel C."/>
        </authorList>
    </citation>
    <scope>NUCLEOTIDE SEQUENCE [LARGE SCALE GENOMIC DNA]</scope>
    <source>
        <strain evidence="1">Ab27</strain>
    </source>
</reference>
<accession>A0A0A1IWV3</accession>
<protein>
    <submittedName>
        <fullName evidence="1">Uncharacterized protein</fullName>
    </submittedName>
</protein>
<organism evidence="1 2">
    <name type="scientific">Pseudomonas phage vB_PaeM_PAO1_Ab27</name>
    <dbReference type="NCBI Taxonomy" id="1548907"/>
    <lineage>
        <taxon>Viruses</taxon>
        <taxon>Duplodnaviria</taxon>
        <taxon>Heunggongvirae</taxon>
        <taxon>Uroviricota</taxon>
        <taxon>Caudoviricetes</taxon>
        <taxon>Lindbergviridae</taxon>
        <taxon>Pbunavirus</taxon>
        <taxon>Pbunavirus LS1</taxon>
    </lineage>
</organism>
<evidence type="ECO:0000313" key="1">
    <source>
        <dbReference type="EMBL" id="CEF89839.1"/>
    </source>
</evidence>
<dbReference type="KEGG" id="vg:23679212"/>
<sequence length="167" mass="17697">MINVSGFGTGIVIVSASSFPMGFSLSKFADDESPISSKELEPFGYEMLYDGGLFAFDKAAPLEVSVSVIAGSEDDINLRILLNSKKGSFRFLPGSIPDMTTLVATLPDGGRTVLSNGTITKGPAIDTIQNTGRRKGNTYTFVFGSYLGAQTARQAISNVIQSVLEVV</sequence>
<gene>
    <name evidence="1" type="primary">ORF53</name>
</gene>
<name>A0A0A1IWV3_9CAUD</name>
<dbReference type="Proteomes" id="UP000030228">
    <property type="component" value="Genome"/>
</dbReference>
<dbReference type="Pfam" id="PF22764">
    <property type="entry name" value="E217_Gp32"/>
    <property type="match status" value="1"/>
</dbReference>
<dbReference type="InterPro" id="IPR054440">
    <property type="entry name" value="Gp32-like"/>
</dbReference>
<dbReference type="RefSeq" id="YP_009124356.1">
    <property type="nucleotide sequence ID" value="NC_026586.1"/>
</dbReference>
<dbReference type="EMBL" id="LN610579">
    <property type="protein sequence ID" value="CEF89839.1"/>
    <property type="molecule type" value="Genomic_DNA"/>
</dbReference>
<proteinExistence type="predicted"/>